<feature type="signal peptide" evidence="1">
    <location>
        <begin position="1"/>
        <end position="25"/>
    </location>
</feature>
<dbReference type="PROSITE" id="PS51257">
    <property type="entry name" value="PROKAR_LIPOPROTEIN"/>
    <property type="match status" value="1"/>
</dbReference>
<keyword evidence="1" id="KW-0732">Signal</keyword>
<dbReference type="Pfam" id="PF09580">
    <property type="entry name" value="Spore_YhcN_YlaJ"/>
    <property type="match status" value="1"/>
</dbReference>
<feature type="chain" id="PRO_5020814723" description="Sporulation protein" evidence="1">
    <location>
        <begin position="26"/>
        <end position="209"/>
    </location>
</feature>
<sequence length="209" mass="23783">MIKTRLTLSGLLLALVLTGCQLEQASPLTLENASDIGGTQSTNKGYYSITNKRMDHNDTPHYGYSRFQREQVHKPNGDFSYPIVDRTEISTNITKMVLTNPEIDEAATLVTDQYALVVYETHHNEDDNNSRSNKEEIAAYVRKTAESALPRFYEVVVADDHNQIESIERFQSLSSRSTSIYGTLEETIEQLREYPQGTNYNTQSDYQKN</sequence>
<evidence type="ECO:0000256" key="1">
    <source>
        <dbReference type="SAM" id="SignalP"/>
    </source>
</evidence>
<dbReference type="OrthoDB" id="2691390at2"/>
<organism evidence="2 3">
    <name type="scientific">Alkalihalobacillus alcalophilus ATCC 27647 = CGMCC 1.3604</name>
    <dbReference type="NCBI Taxonomy" id="1218173"/>
    <lineage>
        <taxon>Bacteria</taxon>
        <taxon>Bacillati</taxon>
        <taxon>Bacillota</taxon>
        <taxon>Bacilli</taxon>
        <taxon>Bacillales</taxon>
        <taxon>Bacillaceae</taxon>
        <taxon>Alkalihalobacillus</taxon>
    </lineage>
</organism>
<protein>
    <recommendedName>
        <fullName evidence="4">Sporulation protein</fullName>
    </recommendedName>
</protein>
<dbReference type="Proteomes" id="UP000297014">
    <property type="component" value="Unassembled WGS sequence"/>
</dbReference>
<dbReference type="EMBL" id="JALP01000057">
    <property type="protein sequence ID" value="THG91669.1"/>
    <property type="molecule type" value="Genomic_DNA"/>
</dbReference>
<dbReference type="AlphaFoldDB" id="A0A4S4K6A4"/>
<comment type="caution">
    <text evidence="2">The sequence shown here is derived from an EMBL/GenBank/DDBJ whole genome shotgun (WGS) entry which is preliminary data.</text>
</comment>
<gene>
    <name evidence="2" type="ORF">AJ85_03230</name>
</gene>
<dbReference type="RefSeq" id="WP_003322978.1">
    <property type="nucleotide sequence ID" value="NZ_ALPT02000124.1"/>
</dbReference>
<evidence type="ECO:0000313" key="2">
    <source>
        <dbReference type="EMBL" id="THG91669.1"/>
    </source>
</evidence>
<evidence type="ECO:0000313" key="3">
    <source>
        <dbReference type="Proteomes" id="UP000297014"/>
    </source>
</evidence>
<accession>A0A4S4K6A4</accession>
<name>A0A4S4K6A4_ALKAL</name>
<proteinExistence type="predicted"/>
<evidence type="ECO:0008006" key="4">
    <source>
        <dbReference type="Google" id="ProtNLM"/>
    </source>
</evidence>
<reference evidence="2 3" key="1">
    <citation type="submission" date="2014-01" db="EMBL/GenBank/DDBJ databases">
        <title>Draft genome sequencing of Bacillus alcalophilus CGMCC 1.3604.</title>
        <authorList>
            <person name="Yang J."/>
            <person name="Diao L."/>
            <person name="Yang S."/>
        </authorList>
    </citation>
    <scope>NUCLEOTIDE SEQUENCE [LARGE SCALE GENOMIC DNA]</scope>
    <source>
        <strain evidence="2 3">CGMCC 1.3604</strain>
    </source>
</reference>
<dbReference type="InterPro" id="IPR019076">
    <property type="entry name" value="Spore_lipoprot_YhcN/YlaJ-like"/>
</dbReference>